<dbReference type="GO" id="GO:0030416">
    <property type="term" value="P:methylamine metabolic process"/>
    <property type="evidence" value="ECO:0007669"/>
    <property type="project" value="InterPro"/>
</dbReference>
<feature type="transmembrane region" description="Helical" evidence="5">
    <location>
        <begin position="7"/>
        <end position="29"/>
    </location>
</feature>
<dbReference type="EMBL" id="FOJG01000001">
    <property type="protein sequence ID" value="SEW15483.1"/>
    <property type="molecule type" value="Genomic_DNA"/>
</dbReference>
<dbReference type="AlphaFoldDB" id="A0A1I0PMB2"/>
<name>A0A1I0PMB2_9BACT</name>
<gene>
    <name evidence="7" type="ORF">SAMN04488122_0865</name>
</gene>
<dbReference type="GO" id="GO:0016020">
    <property type="term" value="C:membrane"/>
    <property type="evidence" value="ECO:0007669"/>
    <property type="project" value="UniProtKB-SubCell"/>
</dbReference>
<proteinExistence type="predicted"/>
<feature type="domain" description="Methylamine utilisation protein MauE" evidence="6">
    <location>
        <begin position="8"/>
        <end position="134"/>
    </location>
</feature>
<feature type="transmembrane region" description="Helical" evidence="5">
    <location>
        <begin position="49"/>
        <end position="68"/>
    </location>
</feature>
<accession>A0A1I0PMB2</accession>
<protein>
    <submittedName>
        <fullName evidence="7">Methylamine utilisation protein MauE</fullName>
    </submittedName>
</protein>
<dbReference type="OrthoDB" id="680026at2"/>
<evidence type="ECO:0000256" key="3">
    <source>
        <dbReference type="ARBA" id="ARBA00022989"/>
    </source>
</evidence>
<keyword evidence="3 5" id="KW-1133">Transmembrane helix</keyword>
<evidence type="ECO:0000313" key="8">
    <source>
        <dbReference type="Proteomes" id="UP000199310"/>
    </source>
</evidence>
<evidence type="ECO:0000259" key="6">
    <source>
        <dbReference type="Pfam" id="PF07291"/>
    </source>
</evidence>
<evidence type="ECO:0000256" key="2">
    <source>
        <dbReference type="ARBA" id="ARBA00022692"/>
    </source>
</evidence>
<organism evidence="7 8">
    <name type="scientific">Chitinophaga arvensicola</name>
    <dbReference type="NCBI Taxonomy" id="29529"/>
    <lineage>
        <taxon>Bacteria</taxon>
        <taxon>Pseudomonadati</taxon>
        <taxon>Bacteroidota</taxon>
        <taxon>Chitinophagia</taxon>
        <taxon>Chitinophagales</taxon>
        <taxon>Chitinophagaceae</taxon>
        <taxon>Chitinophaga</taxon>
    </lineage>
</organism>
<dbReference type="STRING" id="29529.SAMN04488122_0865"/>
<evidence type="ECO:0000256" key="4">
    <source>
        <dbReference type="ARBA" id="ARBA00023136"/>
    </source>
</evidence>
<keyword evidence="4 5" id="KW-0472">Membrane</keyword>
<evidence type="ECO:0000313" key="7">
    <source>
        <dbReference type="EMBL" id="SEW15483.1"/>
    </source>
</evidence>
<feature type="transmembrane region" description="Helical" evidence="5">
    <location>
        <begin position="75"/>
        <end position="99"/>
    </location>
</feature>
<keyword evidence="8" id="KW-1185">Reference proteome</keyword>
<evidence type="ECO:0000256" key="1">
    <source>
        <dbReference type="ARBA" id="ARBA00004141"/>
    </source>
</evidence>
<sequence length="159" mass="18082">MSRKNFVVVEIFSILITLLFVYTATSKILDFKGFVGAMNNQPMDNRWTPLLVILIPAAEYIASILLFFRPTRKFAFLMSTIMMFVFTVYVGVILSKAVYSRVPCSCGGVFPQIGWGPHLFINIAFTAISFWGYVLCKKLKHDDNEDNTILVSVKEKYSI</sequence>
<dbReference type="Proteomes" id="UP000199310">
    <property type="component" value="Unassembled WGS sequence"/>
</dbReference>
<dbReference type="RefSeq" id="WP_089891028.1">
    <property type="nucleotide sequence ID" value="NZ_FOJG01000001.1"/>
</dbReference>
<dbReference type="InterPro" id="IPR009908">
    <property type="entry name" value="Methylamine_util_MauE"/>
</dbReference>
<dbReference type="Pfam" id="PF07291">
    <property type="entry name" value="MauE"/>
    <property type="match status" value="1"/>
</dbReference>
<comment type="subcellular location">
    <subcellularLocation>
        <location evidence="1">Membrane</location>
        <topology evidence="1">Multi-pass membrane protein</topology>
    </subcellularLocation>
</comment>
<keyword evidence="2 5" id="KW-0812">Transmembrane</keyword>
<reference evidence="8" key="1">
    <citation type="submission" date="2016-10" db="EMBL/GenBank/DDBJ databases">
        <authorList>
            <person name="Varghese N."/>
            <person name="Submissions S."/>
        </authorList>
    </citation>
    <scope>NUCLEOTIDE SEQUENCE [LARGE SCALE GENOMIC DNA]</scope>
    <source>
        <strain evidence="8">DSM 3695</strain>
    </source>
</reference>
<feature type="transmembrane region" description="Helical" evidence="5">
    <location>
        <begin position="119"/>
        <end position="136"/>
    </location>
</feature>
<evidence type="ECO:0000256" key="5">
    <source>
        <dbReference type="SAM" id="Phobius"/>
    </source>
</evidence>